<dbReference type="Gene3D" id="2.20.20.110">
    <property type="entry name" value="Rad4, beta-hairpin domain BHD1"/>
    <property type="match status" value="1"/>
</dbReference>
<gene>
    <name evidence="10" type="ORF">DPMN_122591</name>
</gene>
<feature type="compositionally biased region" description="Basic and acidic residues" evidence="6">
    <location>
        <begin position="74"/>
        <end position="110"/>
    </location>
</feature>
<dbReference type="InterPro" id="IPR018325">
    <property type="entry name" value="Rad4/PNGase_transGLS-fold"/>
</dbReference>
<dbReference type="GO" id="GO:0000111">
    <property type="term" value="C:nucleotide-excision repair factor 2 complex"/>
    <property type="evidence" value="ECO:0007669"/>
    <property type="project" value="TreeGrafter"/>
</dbReference>
<feature type="region of interest" description="Disordered" evidence="6">
    <location>
        <begin position="273"/>
        <end position="321"/>
    </location>
</feature>
<feature type="domain" description="Rad4 beta-hairpin" evidence="7">
    <location>
        <begin position="674"/>
        <end position="726"/>
    </location>
</feature>
<dbReference type="GO" id="GO:0006289">
    <property type="term" value="P:nucleotide-excision repair"/>
    <property type="evidence" value="ECO:0007669"/>
    <property type="project" value="InterPro"/>
</dbReference>
<dbReference type="GO" id="GO:0005737">
    <property type="term" value="C:cytoplasm"/>
    <property type="evidence" value="ECO:0007669"/>
    <property type="project" value="TreeGrafter"/>
</dbReference>
<accession>A0A9D4GQ08</accession>
<evidence type="ECO:0000256" key="1">
    <source>
        <dbReference type="ARBA" id="ARBA00004123"/>
    </source>
</evidence>
<dbReference type="InterPro" id="IPR018327">
    <property type="entry name" value="BHD_2"/>
</dbReference>
<sequence length="855" mass="97190">MAKRKRKTLNTESADDCLKKAADDSIKKKRQNTQVSKQKNGQLNRSEYFNEKMAKDRKKVQKSETSISKKLRKFSSEMKKADNESADEKIWNDSELQAGKDTEKKDIEVKRRGKHKRSNMGNEAEAVIKPKKSRKAKEPKLITNPQNVPKSRGKRKLDSAKSSNEKNDPSETTVDFSKEQEVSLINKASESCKNKANNIFNKNRYSEVDPEGNCIDHSAEEDIESDDDFDEVDDNMHNPRNLDQKISPKFNRALPKTVDHMDAMAVLLHMEGMGDSKPSTSRNSSGASDDDELDEDESEAEWEDVQDMHSGSPKKSQAQSGSVEITLEAPVLYKKKKKKGFDLESYFKRQINKFKREVAMDTHKVHLLCLLARCQHLNSLMLEDIVRAQAFSVVIATKELQFPGAAKCSEMQVTRALVYISKNKTHLMEIFERTIESVSSQIRLVMVCVALLREVGLLTRLVMSLQPLTFKDPSTKAKPAKKVSTATTESKKKVAETSTSKKKTADGKKTPPAQKKKRRKKTETSSSEMSADSDFEEDSILENSKKLKRKAPVSKNRRVLSTDNELEDNERSDHWIEVFLDKEKKWICIDGEDLTVRKPYELENKATKPLCYVIGITQACHIKDITARYAGQWLTETRKLRTDPGWWEETLRPYACADRRTDEAEDRDMAASLQQQPLPTSVGALKNHPLYILQRHLLKFEAIYPDTAIPVGYIRGEPIYARECVHVLHSRENWLKEGRSVRLGEEPYKFVKSRPKWNKPKEDPEANDLELFGKWQTEVYIPPPAVDGKVPRNAHGNVEMFLPTMLPAGTVHLKIPGLNKVAKKLDIDCAPAMVGWDHHCGFSHPLYMNCAACAV</sequence>
<dbReference type="InterPro" id="IPR036985">
    <property type="entry name" value="Transglutaminase-like_sf"/>
</dbReference>
<dbReference type="PANTHER" id="PTHR12135">
    <property type="entry name" value="DNA REPAIR PROTEIN XP-C / RAD4"/>
    <property type="match status" value="1"/>
</dbReference>
<keyword evidence="11" id="KW-1185">Reference proteome</keyword>
<evidence type="ECO:0000259" key="9">
    <source>
        <dbReference type="SMART" id="SM01032"/>
    </source>
</evidence>
<comment type="similarity">
    <text evidence="2">Belongs to the XPC family.</text>
</comment>
<dbReference type="InterPro" id="IPR038765">
    <property type="entry name" value="Papain-like_cys_pep_sf"/>
</dbReference>
<dbReference type="Gene3D" id="3.90.260.10">
    <property type="entry name" value="Transglutaminase-like"/>
    <property type="match status" value="1"/>
</dbReference>
<feature type="compositionally biased region" description="Acidic residues" evidence="6">
    <location>
        <begin position="219"/>
        <end position="233"/>
    </location>
</feature>
<evidence type="ECO:0000313" key="10">
    <source>
        <dbReference type="EMBL" id="KAH3820842.1"/>
    </source>
</evidence>
<name>A0A9D4GQ08_DREPO</name>
<reference evidence="10" key="1">
    <citation type="journal article" date="2019" name="bioRxiv">
        <title>The Genome of the Zebra Mussel, Dreissena polymorpha: A Resource for Invasive Species Research.</title>
        <authorList>
            <person name="McCartney M.A."/>
            <person name="Auch B."/>
            <person name="Kono T."/>
            <person name="Mallez S."/>
            <person name="Zhang Y."/>
            <person name="Obille A."/>
            <person name="Becker A."/>
            <person name="Abrahante J.E."/>
            <person name="Garbe J."/>
            <person name="Badalamenti J.P."/>
            <person name="Herman A."/>
            <person name="Mangelson H."/>
            <person name="Liachko I."/>
            <person name="Sullivan S."/>
            <person name="Sone E.D."/>
            <person name="Koren S."/>
            <person name="Silverstein K.A.T."/>
            <person name="Beckman K.B."/>
            <person name="Gohl D.M."/>
        </authorList>
    </citation>
    <scope>NUCLEOTIDE SEQUENCE</scope>
    <source>
        <strain evidence="10">Duluth1</strain>
        <tissue evidence="10">Whole animal</tissue>
    </source>
</reference>
<feature type="region of interest" description="Disordered" evidence="6">
    <location>
        <begin position="1"/>
        <end position="179"/>
    </location>
</feature>
<feature type="compositionally biased region" description="Basic and acidic residues" evidence="6">
    <location>
        <begin position="234"/>
        <end position="243"/>
    </location>
</feature>
<evidence type="ECO:0000313" key="11">
    <source>
        <dbReference type="Proteomes" id="UP000828390"/>
    </source>
</evidence>
<reference evidence="10" key="2">
    <citation type="submission" date="2020-11" db="EMBL/GenBank/DDBJ databases">
        <authorList>
            <person name="McCartney M.A."/>
            <person name="Auch B."/>
            <person name="Kono T."/>
            <person name="Mallez S."/>
            <person name="Becker A."/>
            <person name="Gohl D.M."/>
            <person name="Silverstein K.A.T."/>
            <person name="Koren S."/>
            <person name="Bechman K.B."/>
            <person name="Herman A."/>
            <person name="Abrahante J.E."/>
            <person name="Garbe J."/>
        </authorList>
    </citation>
    <scope>NUCLEOTIDE SEQUENCE</scope>
    <source>
        <strain evidence="10">Duluth1</strain>
        <tissue evidence="10">Whole animal</tissue>
    </source>
</reference>
<feature type="compositionally biased region" description="Basic residues" evidence="6">
    <location>
        <begin position="546"/>
        <end position="558"/>
    </location>
</feature>
<dbReference type="AlphaFoldDB" id="A0A9D4GQ08"/>
<organism evidence="10 11">
    <name type="scientific">Dreissena polymorpha</name>
    <name type="common">Zebra mussel</name>
    <name type="synonym">Mytilus polymorpha</name>
    <dbReference type="NCBI Taxonomy" id="45954"/>
    <lineage>
        <taxon>Eukaryota</taxon>
        <taxon>Metazoa</taxon>
        <taxon>Spiralia</taxon>
        <taxon>Lophotrochozoa</taxon>
        <taxon>Mollusca</taxon>
        <taxon>Bivalvia</taxon>
        <taxon>Autobranchia</taxon>
        <taxon>Heteroconchia</taxon>
        <taxon>Euheterodonta</taxon>
        <taxon>Imparidentia</taxon>
        <taxon>Neoheterodontei</taxon>
        <taxon>Myida</taxon>
        <taxon>Dreissenoidea</taxon>
        <taxon>Dreissenidae</taxon>
        <taxon>Dreissena</taxon>
    </lineage>
</organism>
<dbReference type="GO" id="GO:0003684">
    <property type="term" value="F:damaged DNA binding"/>
    <property type="evidence" value="ECO:0007669"/>
    <property type="project" value="InterPro"/>
</dbReference>
<comment type="subcellular location">
    <subcellularLocation>
        <location evidence="1">Nucleus</location>
    </subcellularLocation>
</comment>
<evidence type="ECO:0000256" key="2">
    <source>
        <dbReference type="ARBA" id="ARBA00009525"/>
    </source>
</evidence>
<dbReference type="SMART" id="SM01032">
    <property type="entry name" value="BHD_3"/>
    <property type="match status" value="1"/>
</dbReference>
<proteinExistence type="inferred from homology"/>
<dbReference type="Pfam" id="PF10403">
    <property type="entry name" value="BHD_1"/>
    <property type="match status" value="1"/>
</dbReference>
<dbReference type="InterPro" id="IPR018328">
    <property type="entry name" value="Rad4_beta-hairpin_dom3"/>
</dbReference>
<comment type="caution">
    <text evidence="10">The sequence shown here is derived from an EMBL/GenBank/DDBJ whole genome shotgun (WGS) entry which is preliminary data.</text>
</comment>
<evidence type="ECO:0000256" key="5">
    <source>
        <dbReference type="ARBA" id="ARBA00023242"/>
    </source>
</evidence>
<dbReference type="SUPFAM" id="SSF54001">
    <property type="entry name" value="Cysteine proteinases"/>
    <property type="match status" value="1"/>
</dbReference>
<feature type="region of interest" description="Disordered" evidence="6">
    <location>
        <begin position="205"/>
        <end position="244"/>
    </location>
</feature>
<protein>
    <submittedName>
        <fullName evidence="10">Uncharacterized protein</fullName>
    </submittedName>
</protein>
<dbReference type="Pfam" id="PF10405">
    <property type="entry name" value="BHD_3"/>
    <property type="match status" value="1"/>
</dbReference>
<feature type="compositionally biased region" description="Basic and acidic residues" evidence="6">
    <location>
        <begin position="16"/>
        <end position="26"/>
    </location>
</feature>
<dbReference type="FunFam" id="2.20.20.110:FF:000001">
    <property type="entry name" value="DNA repair protein complementing XP-C cells"/>
    <property type="match status" value="1"/>
</dbReference>
<keyword evidence="3" id="KW-0227">DNA damage</keyword>
<feature type="compositionally biased region" description="Acidic residues" evidence="6">
    <location>
        <begin position="288"/>
        <end position="305"/>
    </location>
</feature>
<keyword evidence="5" id="KW-0539">Nucleus</keyword>
<dbReference type="Pfam" id="PF10404">
    <property type="entry name" value="BHD_2"/>
    <property type="match status" value="1"/>
</dbReference>
<dbReference type="Pfam" id="PF03835">
    <property type="entry name" value="Rad4"/>
    <property type="match status" value="1"/>
</dbReference>
<feature type="domain" description="Rad4 beta-hairpin" evidence="8">
    <location>
        <begin position="728"/>
        <end position="783"/>
    </location>
</feature>
<feature type="compositionally biased region" description="Acidic residues" evidence="6">
    <location>
        <begin position="531"/>
        <end position="540"/>
    </location>
</feature>
<feature type="domain" description="Rad4 beta-hairpin" evidence="9">
    <location>
        <begin position="790"/>
        <end position="853"/>
    </location>
</feature>
<evidence type="ECO:0000259" key="7">
    <source>
        <dbReference type="SMART" id="SM01030"/>
    </source>
</evidence>
<keyword evidence="4" id="KW-0234">DNA repair</keyword>
<dbReference type="InterPro" id="IPR004583">
    <property type="entry name" value="DNA_repair_Rad4"/>
</dbReference>
<dbReference type="GO" id="GO:0003697">
    <property type="term" value="F:single-stranded DNA binding"/>
    <property type="evidence" value="ECO:0007669"/>
    <property type="project" value="TreeGrafter"/>
</dbReference>
<dbReference type="PANTHER" id="PTHR12135:SF0">
    <property type="entry name" value="DNA REPAIR PROTEIN COMPLEMENTING XP-C CELLS"/>
    <property type="match status" value="1"/>
</dbReference>
<feature type="region of interest" description="Disordered" evidence="6">
    <location>
        <begin position="473"/>
        <end position="567"/>
    </location>
</feature>
<dbReference type="SMART" id="SM01031">
    <property type="entry name" value="BHD_2"/>
    <property type="match status" value="1"/>
</dbReference>
<feature type="compositionally biased region" description="Basic and acidic residues" evidence="6">
    <location>
        <begin position="156"/>
        <end position="169"/>
    </location>
</feature>
<dbReference type="EMBL" id="JAIWYP010000005">
    <property type="protein sequence ID" value="KAH3820842.1"/>
    <property type="molecule type" value="Genomic_DNA"/>
</dbReference>
<evidence type="ECO:0000259" key="8">
    <source>
        <dbReference type="SMART" id="SM01031"/>
    </source>
</evidence>
<dbReference type="Gene3D" id="3.30.70.2460">
    <property type="entry name" value="Rad4, beta-hairpin domain BHD3"/>
    <property type="match status" value="1"/>
</dbReference>
<feature type="compositionally biased region" description="Polar residues" evidence="6">
    <location>
        <begin position="32"/>
        <end position="47"/>
    </location>
</feature>
<dbReference type="GO" id="GO:0006298">
    <property type="term" value="P:mismatch repair"/>
    <property type="evidence" value="ECO:0007669"/>
    <property type="project" value="TreeGrafter"/>
</dbReference>
<dbReference type="InterPro" id="IPR018326">
    <property type="entry name" value="Rad4_beta-hairpin_dom1"/>
</dbReference>
<dbReference type="Proteomes" id="UP000828390">
    <property type="component" value="Unassembled WGS sequence"/>
</dbReference>
<evidence type="ECO:0000256" key="3">
    <source>
        <dbReference type="ARBA" id="ARBA00022763"/>
    </source>
</evidence>
<dbReference type="SMART" id="SM01030">
    <property type="entry name" value="BHD_1"/>
    <property type="match status" value="1"/>
</dbReference>
<dbReference type="GO" id="GO:0071942">
    <property type="term" value="C:XPC complex"/>
    <property type="evidence" value="ECO:0007669"/>
    <property type="project" value="TreeGrafter"/>
</dbReference>
<evidence type="ECO:0000256" key="6">
    <source>
        <dbReference type="SAM" id="MobiDB-lite"/>
    </source>
</evidence>
<dbReference type="InterPro" id="IPR042488">
    <property type="entry name" value="Rad4_BHD3_sf"/>
</dbReference>
<evidence type="ECO:0000256" key="4">
    <source>
        <dbReference type="ARBA" id="ARBA00023204"/>
    </source>
</evidence>